<keyword evidence="10" id="KW-1185">Reference proteome</keyword>
<feature type="compositionally biased region" description="Acidic residues" evidence="5">
    <location>
        <begin position="200"/>
        <end position="211"/>
    </location>
</feature>
<protein>
    <recommendedName>
        <fullName evidence="8">Gram-positive cocci surface proteins LPxTG domain-containing protein</fullName>
    </recommendedName>
</protein>
<evidence type="ECO:0000256" key="5">
    <source>
        <dbReference type="SAM" id="MobiDB-lite"/>
    </source>
</evidence>
<evidence type="ECO:0000256" key="4">
    <source>
        <dbReference type="ARBA" id="ARBA00023088"/>
    </source>
</evidence>
<keyword evidence="3 7" id="KW-0732">Signal</keyword>
<evidence type="ECO:0000256" key="1">
    <source>
        <dbReference type="ARBA" id="ARBA00022512"/>
    </source>
</evidence>
<dbReference type="AlphaFoldDB" id="A0A286DPD8"/>
<evidence type="ECO:0000259" key="8">
    <source>
        <dbReference type="PROSITE" id="PS50847"/>
    </source>
</evidence>
<evidence type="ECO:0000256" key="2">
    <source>
        <dbReference type="ARBA" id="ARBA00022525"/>
    </source>
</evidence>
<name>A0A286DPD8_9ACTN</name>
<keyword evidence="6" id="KW-0472">Membrane</keyword>
<dbReference type="InterPro" id="IPR019931">
    <property type="entry name" value="LPXTG_anchor"/>
</dbReference>
<keyword evidence="6" id="KW-0812">Transmembrane</keyword>
<organism evidence="9 10">
    <name type="scientific">Streptomyces zhaozhouensis</name>
    <dbReference type="NCBI Taxonomy" id="1300267"/>
    <lineage>
        <taxon>Bacteria</taxon>
        <taxon>Bacillati</taxon>
        <taxon>Actinomycetota</taxon>
        <taxon>Actinomycetes</taxon>
        <taxon>Kitasatosporales</taxon>
        <taxon>Streptomycetaceae</taxon>
        <taxon>Streptomyces</taxon>
    </lineage>
</organism>
<evidence type="ECO:0000256" key="7">
    <source>
        <dbReference type="SAM" id="SignalP"/>
    </source>
</evidence>
<dbReference type="Proteomes" id="UP000219072">
    <property type="component" value="Unassembled WGS sequence"/>
</dbReference>
<keyword evidence="4" id="KW-0572">Peptidoglycan-anchor</keyword>
<evidence type="ECO:0000256" key="6">
    <source>
        <dbReference type="SAM" id="Phobius"/>
    </source>
</evidence>
<feature type="compositionally biased region" description="Low complexity" evidence="5">
    <location>
        <begin position="212"/>
        <end position="222"/>
    </location>
</feature>
<dbReference type="PROSITE" id="PS51318">
    <property type="entry name" value="TAT"/>
    <property type="match status" value="1"/>
</dbReference>
<proteinExistence type="predicted"/>
<feature type="chain" id="PRO_5012967728" description="Gram-positive cocci surface proteins LPxTG domain-containing protein" evidence="7">
    <location>
        <begin position="33"/>
        <end position="271"/>
    </location>
</feature>
<evidence type="ECO:0000313" key="9">
    <source>
        <dbReference type="EMBL" id="SOD60500.1"/>
    </source>
</evidence>
<evidence type="ECO:0000256" key="3">
    <source>
        <dbReference type="ARBA" id="ARBA00022729"/>
    </source>
</evidence>
<keyword evidence="2" id="KW-0964">Secreted</keyword>
<dbReference type="RefSeq" id="WP_097229578.1">
    <property type="nucleotide sequence ID" value="NZ_OCNE01000002.1"/>
</dbReference>
<dbReference type="PROSITE" id="PS50847">
    <property type="entry name" value="GRAM_POS_ANCHORING"/>
    <property type="match status" value="1"/>
</dbReference>
<sequence>MKRSQRRTLAAVAAGAVSLPALLLATAPAAQAAGLPIAPIGSMGELPYCGDVQDSDVSVWLEGVPQEGVSPTEWTEFTFTVTNGGEESVSDVYAKLEGWYNASDGSDAAFPFDLQWNVDGEWRAVPFESDSADGHFGLIEELAPGETAEAQIRTRADQDRPGWFEAWASVRHYDEEIAETCYRGEDEVEWALIAEGGEAPGEETPSEEEPAEPGAVAPVDEPGSPAPQGDTEEPALAATGGSSATPVVAGVGGAVLVAGGGAVLLARRARA</sequence>
<gene>
    <name evidence="9" type="ORF">SAMN06297387_102151</name>
</gene>
<reference evidence="9 10" key="1">
    <citation type="submission" date="2017-09" db="EMBL/GenBank/DDBJ databases">
        <authorList>
            <person name="Ehlers B."/>
            <person name="Leendertz F.H."/>
        </authorList>
    </citation>
    <scope>NUCLEOTIDE SEQUENCE [LARGE SCALE GENOMIC DNA]</scope>
    <source>
        <strain evidence="9 10">CGMCC 4.7095</strain>
    </source>
</reference>
<feature type="region of interest" description="Disordered" evidence="5">
    <location>
        <begin position="198"/>
        <end position="247"/>
    </location>
</feature>
<keyword evidence="1" id="KW-0134">Cell wall</keyword>
<feature type="transmembrane region" description="Helical" evidence="6">
    <location>
        <begin position="247"/>
        <end position="266"/>
    </location>
</feature>
<evidence type="ECO:0000313" key="10">
    <source>
        <dbReference type="Proteomes" id="UP000219072"/>
    </source>
</evidence>
<dbReference type="EMBL" id="OCNE01000002">
    <property type="protein sequence ID" value="SOD60500.1"/>
    <property type="molecule type" value="Genomic_DNA"/>
</dbReference>
<dbReference type="OrthoDB" id="4333582at2"/>
<dbReference type="InterPro" id="IPR006311">
    <property type="entry name" value="TAT_signal"/>
</dbReference>
<feature type="signal peptide" evidence="7">
    <location>
        <begin position="1"/>
        <end position="32"/>
    </location>
</feature>
<feature type="domain" description="Gram-positive cocci surface proteins LPxTG" evidence="8">
    <location>
        <begin position="236"/>
        <end position="271"/>
    </location>
</feature>
<keyword evidence="6" id="KW-1133">Transmembrane helix</keyword>
<accession>A0A286DPD8</accession>
<dbReference type="NCBIfam" id="NF041528">
    <property type="entry name" value="strep_LAETG"/>
    <property type="match status" value="1"/>
</dbReference>